<feature type="repeat" description="WD" evidence="6">
    <location>
        <begin position="310"/>
        <end position="345"/>
    </location>
</feature>
<feature type="repeat" description="WD" evidence="6">
    <location>
        <begin position="174"/>
        <end position="216"/>
    </location>
</feature>
<dbReference type="Proteomes" id="UP000008312">
    <property type="component" value="Unassembled WGS sequence"/>
</dbReference>
<dbReference type="OrthoDB" id="427795at2759"/>
<evidence type="ECO:0000256" key="4">
    <source>
        <dbReference type="ARBA" id="ARBA00022853"/>
    </source>
</evidence>
<dbReference type="GeneID" id="24920429"/>
<dbReference type="CDD" id="cd00200">
    <property type="entry name" value="WD40"/>
    <property type="match status" value="1"/>
</dbReference>
<dbReference type="InterPro" id="IPR019775">
    <property type="entry name" value="WD40_repeat_CS"/>
</dbReference>
<evidence type="ECO:0000256" key="2">
    <source>
        <dbReference type="ARBA" id="ARBA00022574"/>
    </source>
</evidence>
<evidence type="ECO:0000256" key="5">
    <source>
        <dbReference type="ARBA" id="ARBA00023242"/>
    </source>
</evidence>
<evidence type="ECO:0000313" key="8">
    <source>
        <dbReference type="EMBL" id="CBK23447.2"/>
    </source>
</evidence>
<dbReference type="InterPro" id="IPR036322">
    <property type="entry name" value="WD40_repeat_dom_sf"/>
</dbReference>
<evidence type="ECO:0000256" key="1">
    <source>
        <dbReference type="ARBA" id="ARBA00004123"/>
    </source>
</evidence>
<keyword evidence="9" id="KW-1185">Reference proteome</keyword>
<dbReference type="AlphaFoldDB" id="D8M6M9"/>
<protein>
    <recommendedName>
        <fullName evidence="7">Histone-binding protein RBBP4-like N-terminal domain-containing protein</fullName>
    </recommendedName>
</protein>
<accession>D8M6M9</accession>
<organism evidence="8">
    <name type="scientific">Blastocystis hominis</name>
    <dbReference type="NCBI Taxonomy" id="12968"/>
    <lineage>
        <taxon>Eukaryota</taxon>
        <taxon>Sar</taxon>
        <taxon>Stramenopiles</taxon>
        <taxon>Bigyra</taxon>
        <taxon>Opalozoa</taxon>
        <taxon>Opalinata</taxon>
        <taxon>Blastocystidae</taxon>
        <taxon>Blastocystis</taxon>
    </lineage>
</organism>
<dbReference type="GO" id="GO:0005634">
    <property type="term" value="C:nucleus"/>
    <property type="evidence" value="ECO:0007669"/>
    <property type="project" value="UniProtKB-SubCell"/>
</dbReference>
<dbReference type="PROSITE" id="PS50294">
    <property type="entry name" value="WD_REPEATS_REGION"/>
    <property type="match status" value="3"/>
</dbReference>
<dbReference type="PRINTS" id="PR00320">
    <property type="entry name" value="GPROTEINBRPT"/>
</dbReference>
<reference evidence="8" key="1">
    <citation type="submission" date="2010-02" db="EMBL/GenBank/DDBJ databases">
        <title>Sequencing and annotation of the Blastocystis hominis genome.</title>
        <authorList>
            <person name="Wincker P."/>
        </authorList>
    </citation>
    <scope>NUCLEOTIDE SEQUENCE</scope>
    <source>
        <strain evidence="8">Singapore isolate B</strain>
    </source>
</reference>
<keyword evidence="2 6" id="KW-0853">WD repeat</keyword>
<dbReference type="InterPro" id="IPR015943">
    <property type="entry name" value="WD40/YVTN_repeat-like_dom_sf"/>
</dbReference>
<evidence type="ECO:0000259" key="7">
    <source>
        <dbReference type="Pfam" id="PF12265"/>
    </source>
</evidence>
<keyword evidence="3" id="KW-0677">Repeat</keyword>
<comment type="subcellular location">
    <subcellularLocation>
        <location evidence="1">Nucleus</location>
    </subcellularLocation>
</comment>
<name>D8M6M9_BLAHO</name>
<keyword evidence="5" id="KW-0539">Nucleus</keyword>
<feature type="repeat" description="WD" evidence="6">
    <location>
        <begin position="367"/>
        <end position="399"/>
    </location>
</feature>
<dbReference type="PROSITE" id="PS50082">
    <property type="entry name" value="WD_REPEATS_2"/>
    <property type="match status" value="4"/>
</dbReference>
<dbReference type="Gene3D" id="2.130.10.10">
    <property type="entry name" value="YVTN repeat-like/Quinoprotein amine dehydrogenase"/>
    <property type="match status" value="1"/>
</dbReference>
<dbReference type="InterPro" id="IPR050459">
    <property type="entry name" value="WD_repeat_RBAP46/RBAP48/MSI1"/>
</dbReference>
<dbReference type="EMBL" id="FN668661">
    <property type="protein sequence ID" value="CBK23447.2"/>
    <property type="molecule type" value="Genomic_DNA"/>
</dbReference>
<dbReference type="SMART" id="SM00320">
    <property type="entry name" value="WD40"/>
    <property type="match status" value="6"/>
</dbReference>
<dbReference type="PROSITE" id="PS00678">
    <property type="entry name" value="WD_REPEATS_1"/>
    <property type="match status" value="2"/>
</dbReference>
<evidence type="ECO:0000256" key="3">
    <source>
        <dbReference type="ARBA" id="ARBA00022737"/>
    </source>
</evidence>
<evidence type="ECO:0000256" key="6">
    <source>
        <dbReference type="PROSITE-ProRule" id="PRU00221"/>
    </source>
</evidence>
<dbReference type="OMA" id="PHEEGCL"/>
<dbReference type="SUPFAM" id="SSF50978">
    <property type="entry name" value="WD40 repeat-like"/>
    <property type="match status" value="1"/>
</dbReference>
<gene>
    <name evidence="8" type="ORF">GSBLH_T00003325001</name>
</gene>
<dbReference type="InterPro" id="IPR020472">
    <property type="entry name" value="WD40_PAC1"/>
</dbReference>
<dbReference type="Pfam" id="PF00400">
    <property type="entry name" value="WD40"/>
    <property type="match status" value="5"/>
</dbReference>
<evidence type="ECO:0000313" key="9">
    <source>
        <dbReference type="Proteomes" id="UP000008312"/>
    </source>
</evidence>
<dbReference type="GO" id="GO:0006325">
    <property type="term" value="P:chromatin organization"/>
    <property type="evidence" value="ECO:0007669"/>
    <property type="project" value="UniProtKB-KW"/>
</dbReference>
<proteinExistence type="predicted"/>
<feature type="domain" description="Histone-binding protein RBBP4-like N-terminal" evidence="7">
    <location>
        <begin position="20"/>
        <end position="89"/>
    </location>
</feature>
<sequence>MQYDNGNICSFYIFDKKIDEEYHIWKKNAPYLYDVILSHALEWPSLSVQWLPGCTIGSNKDFSEQKIYLTTHTSEGEQNYLMQATIQMPLPDSTIDMREFDNDGNENAGFKGFSAHVSETVRVAHEGEVNKARYMPQDPMIIATKAVNGNVNVFDIRKHPSIPRDTVCRPNYILQGHTQEGYGLSWSPLQKGLIASGSDDRKVCLWDLSSPRDSTVFSPLREFAEQRDVVEDVAWHPLDPNLLAACGDDSRVFFYDMRKSRSLQSLRAHAREVNAVAFNPVERFLFATASSDATVALWDFRALGQPLHQLRRHTAEIYSLAWNPVNANILASAGVDRRVMIWDLSKIGDRVPEELEKEGPAELIFVHAGHTAKVNDISWNLDDEWTMASVGDDNVLQVWRPNEAIYNPSYSNTLDLNRIG</sequence>
<dbReference type="Pfam" id="PF12265">
    <property type="entry name" value="CAF1C_H4-bd"/>
    <property type="match status" value="1"/>
</dbReference>
<feature type="repeat" description="WD" evidence="6">
    <location>
        <begin position="266"/>
        <end position="301"/>
    </location>
</feature>
<dbReference type="RefSeq" id="XP_012897495.1">
    <property type="nucleotide sequence ID" value="XM_013042041.1"/>
</dbReference>
<dbReference type="InParanoid" id="D8M6M9"/>
<keyword evidence="4" id="KW-0156">Chromatin regulator</keyword>
<dbReference type="InterPro" id="IPR022052">
    <property type="entry name" value="Histone-bd_RBBP4-like_N"/>
</dbReference>
<dbReference type="PANTHER" id="PTHR22850">
    <property type="entry name" value="WD40 REPEAT FAMILY"/>
    <property type="match status" value="1"/>
</dbReference>
<dbReference type="InterPro" id="IPR001680">
    <property type="entry name" value="WD40_rpt"/>
</dbReference>